<dbReference type="PANTHER" id="PTHR12429:SF6">
    <property type="entry name" value="PROTEIN NEURALIZED"/>
    <property type="match status" value="1"/>
</dbReference>
<dbReference type="PANTHER" id="PTHR12429">
    <property type="entry name" value="NEURALIZED"/>
    <property type="match status" value="1"/>
</dbReference>
<dbReference type="PROSITE" id="PS51065">
    <property type="entry name" value="NHR"/>
    <property type="match status" value="1"/>
</dbReference>
<evidence type="ECO:0000313" key="2">
    <source>
        <dbReference type="Proteomes" id="UP000694941"/>
    </source>
</evidence>
<gene>
    <name evidence="3" type="primary">LOC106473351</name>
</gene>
<dbReference type="InterPro" id="IPR006573">
    <property type="entry name" value="NHR_dom"/>
</dbReference>
<evidence type="ECO:0000313" key="3">
    <source>
        <dbReference type="RefSeq" id="XP_022257506.1"/>
    </source>
</evidence>
<organism evidence="2 3">
    <name type="scientific">Limulus polyphemus</name>
    <name type="common">Atlantic horseshoe crab</name>
    <dbReference type="NCBI Taxonomy" id="6850"/>
    <lineage>
        <taxon>Eukaryota</taxon>
        <taxon>Metazoa</taxon>
        <taxon>Ecdysozoa</taxon>
        <taxon>Arthropoda</taxon>
        <taxon>Chelicerata</taxon>
        <taxon>Merostomata</taxon>
        <taxon>Xiphosura</taxon>
        <taxon>Limulidae</taxon>
        <taxon>Limulus</taxon>
    </lineage>
</organism>
<feature type="non-terminal residue" evidence="3">
    <location>
        <position position="916"/>
    </location>
</feature>
<reference evidence="3" key="1">
    <citation type="submission" date="2025-08" db="UniProtKB">
        <authorList>
            <consortium name="RefSeq"/>
        </authorList>
    </citation>
    <scope>IDENTIFICATION</scope>
    <source>
        <tissue evidence="3">Muscle</tissue>
    </source>
</reference>
<proteinExistence type="predicted"/>
<protein>
    <submittedName>
        <fullName evidence="3">Uncharacterized protein LOC106473351</fullName>
    </submittedName>
</protein>
<dbReference type="RefSeq" id="XP_022257506.1">
    <property type="nucleotide sequence ID" value="XM_022401798.1"/>
</dbReference>
<sequence>MKFHSVHGRNVELEDGGTRAIRNASFCDAITFGNKPLSINSRISIQLNACEEWSGALRLGVTSHDPSLLAPSMLPRFACQEFFSKEGFWARPVPEEWAGDDNKLTFYINNQGYFHVFVNNEHKGALLSGLPVKEQLWPVLDLYGITVSIKFIATESNPPEEVVARGPEALRAYEHACLEGSVPLSHARIFLIGPLDGDNSLLKWKLVGKSVPEEEKERNFLGIDTTFTCQTVEEKGKSWKIISSLNEEEMTDTNKKVFSTTFEYDRVEEKYYQAIAENIVRELLLQRKKKQEEKKRSPFVRSALRLHSSLSKKSTFSRSSNKIENLENINLNKQTKRDSSDPKCSSWAEDIPEDIPEKVVTLVELLLKEAESKQDWDKKESEKPVTCYTDILFNVWNFSEDIFHLLPHQIFATSQAIYMYVLDLNQDLDEPIPNLSEKNESGMTPLSLLHTWLTSLHLTVSQNNITCNYSDERHLPEEKDEIPALRPPVLIVGMLKNIENTSEEDHHIMVEEKFARIRESLQNAPCKHHVVPTCFLLDWMDAEVLETQLENLRLRIRTIALGQPQMSMEVPLRWLAFHRAVLELPKKEVYIAGYCQLYEIALREGIVEEDEFWAMLHFLHEQGKLISFPSNLVDKTRDVWEGIAILNPQWFIDHIYKLFDSSVLIPTNEQSSEPCDGDERVANQSARIDVSYGYLPDEYFTSAWSGARDCKRKLIDILETLGLLCDPGKERDQGSTDDVLDSYWIPWVARKRTPRTPTLFDESHCLRLYLDFHGLLPGFFSRLLTRLGNWSCRQAWRRLPQLVAGQARIAVDPEHDLLVENASFVHAEILVVLTRVDKPDNQNWNFTSPSVQACEKVRHLLETELEALRNSWYKRLSYRLCVSCPCRKICVQHGIPGCDGPSCLHLLPLSECLAQK</sequence>
<dbReference type="Proteomes" id="UP000694941">
    <property type="component" value="Unplaced"/>
</dbReference>
<evidence type="ECO:0000259" key="1">
    <source>
        <dbReference type="PROSITE" id="PS51065"/>
    </source>
</evidence>
<dbReference type="SMART" id="SM00588">
    <property type="entry name" value="NEUZ"/>
    <property type="match status" value="1"/>
</dbReference>
<dbReference type="Gene3D" id="2.60.120.920">
    <property type="match status" value="1"/>
</dbReference>
<dbReference type="GeneID" id="106473351"/>
<name>A0ABM1TNQ0_LIMPO</name>
<keyword evidence="2" id="KW-1185">Reference proteome</keyword>
<accession>A0ABM1TNQ0</accession>
<dbReference type="Pfam" id="PF07177">
    <property type="entry name" value="Neuralized"/>
    <property type="match status" value="1"/>
</dbReference>
<dbReference type="InterPro" id="IPR037962">
    <property type="entry name" value="Neuralized"/>
</dbReference>
<feature type="domain" description="NHR" evidence="1">
    <location>
        <begin position="1"/>
        <end position="154"/>
    </location>
</feature>
<dbReference type="InterPro" id="IPR043136">
    <property type="entry name" value="B30.2/SPRY_sf"/>
</dbReference>